<comment type="subcellular location">
    <subcellularLocation>
        <location evidence="1">Cell membrane</location>
        <topology evidence="1">Multi-pass membrane protein</topology>
    </subcellularLocation>
</comment>
<feature type="transmembrane region" description="Helical" evidence="6">
    <location>
        <begin position="171"/>
        <end position="191"/>
    </location>
</feature>
<evidence type="ECO:0000313" key="9">
    <source>
        <dbReference type="Proteomes" id="UP001065549"/>
    </source>
</evidence>
<keyword evidence="5 6" id="KW-0472">Membrane</keyword>
<dbReference type="GO" id="GO:0005886">
    <property type="term" value="C:plasma membrane"/>
    <property type="evidence" value="ECO:0007669"/>
    <property type="project" value="UniProtKB-SubCell"/>
</dbReference>
<dbReference type="InterPro" id="IPR036259">
    <property type="entry name" value="MFS_trans_sf"/>
</dbReference>
<gene>
    <name evidence="8" type="ORF">OBO34_09565</name>
</gene>
<proteinExistence type="predicted"/>
<dbReference type="Proteomes" id="UP001065549">
    <property type="component" value="Unassembled WGS sequence"/>
</dbReference>
<protein>
    <submittedName>
        <fullName evidence="8">MFS transporter</fullName>
    </submittedName>
</protein>
<evidence type="ECO:0000256" key="1">
    <source>
        <dbReference type="ARBA" id="ARBA00004651"/>
    </source>
</evidence>
<feature type="transmembrane region" description="Helical" evidence="6">
    <location>
        <begin position="12"/>
        <end position="35"/>
    </location>
</feature>
<feature type="transmembrane region" description="Helical" evidence="6">
    <location>
        <begin position="357"/>
        <end position="379"/>
    </location>
</feature>
<feature type="transmembrane region" description="Helical" evidence="6">
    <location>
        <begin position="385"/>
        <end position="403"/>
    </location>
</feature>
<comment type="caution">
    <text evidence="8">The sequence shown here is derived from an EMBL/GenBank/DDBJ whole genome shotgun (WGS) entry which is preliminary data.</text>
</comment>
<dbReference type="Pfam" id="PF07690">
    <property type="entry name" value="MFS_1"/>
    <property type="match status" value="1"/>
</dbReference>
<evidence type="ECO:0000256" key="4">
    <source>
        <dbReference type="ARBA" id="ARBA00022989"/>
    </source>
</evidence>
<evidence type="ECO:0000259" key="7">
    <source>
        <dbReference type="PROSITE" id="PS50850"/>
    </source>
</evidence>
<feature type="transmembrane region" description="Helical" evidence="6">
    <location>
        <begin position="296"/>
        <end position="315"/>
    </location>
</feature>
<keyword evidence="3 6" id="KW-0812">Transmembrane</keyword>
<dbReference type="GO" id="GO:0022857">
    <property type="term" value="F:transmembrane transporter activity"/>
    <property type="evidence" value="ECO:0007669"/>
    <property type="project" value="InterPro"/>
</dbReference>
<dbReference type="InterPro" id="IPR020846">
    <property type="entry name" value="MFS_dom"/>
</dbReference>
<keyword evidence="2" id="KW-0813">Transport</keyword>
<organism evidence="8 9">
    <name type="scientific">Hominibacterium faecale</name>
    <dbReference type="NCBI Taxonomy" id="2839743"/>
    <lineage>
        <taxon>Bacteria</taxon>
        <taxon>Bacillati</taxon>
        <taxon>Bacillota</taxon>
        <taxon>Clostridia</taxon>
        <taxon>Peptostreptococcales</taxon>
        <taxon>Anaerovoracaceae</taxon>
        <taxon>Hominibacterium</taxon>
    </lineage>
</organism>
<feature type="transmembrane region" description="Helical" evidence="6">
    <location>
        <begin position="321"/>
        <end position="345"/>
    </location>
</feature>
<evidence type="ECO:0000256" key="3">
    <source>
        <dbReference type="ARBA" id="ARBA00022692"/>
    </source>
</evidence>
<feature type="transmembrane region" description="Helical" evidence="6">
    <location>
        <begin position="55"/>
        <end position="75"/>
    </location>
</feature>
<feature type="transmembrane region" description="Helical" evidence="6">
    <location>
        <begin position="82"/>
        <end position="101"/>
    </location>
</feature>
<keyword evidence="4 6" id="KW-1133">Transmembrane helix</keyword>
<dbReference type="PROSITE" id="PS50850">
    <property type="entry name" value="MFS"/>
    <property type="match status" value="1"/>
</dbReference>
<keyword evidence="9" id="KW-1185">Reference proteome</keyword>
<dbReference type="AlphaFoldDB" id="A0A9J6QMC4"/>
<evidence type="ECO:0000256" key="2">
    <source>
        <dbReference type="ARBA" id="ARBA00022448"/>
    </source>
</evidence>
<feature type="transmembrane region" description="Helical" evidence="6">
    <location>
        <begin position="229"/>
        <end position="246"/>
    </location>
</feature>
<evidence type="ECO:0000313" key="8">
    <source>
        <dbReference type="EMBL" id="MCU7378600.1"/>
    </source>
</evidence>
<dbReference type="InterPro" id="IPR011701">
    <property type="entry name" value="MFS"/>
</dbReference>
<dbReference type="InterPro" id="IPR050327">
    <property type="entry name" value="Proton-linked_MCT"/>
</dbReference>
<accession>A0A9J6QMC4</accession>
<sequence length="413" mass="44494">MNKTIAAKESKYPWAVCAACAMVFFTSIGMTPGTFSVHAPFMIDQWGLTNVQNSTIVSVRTFVGLVTMFFCGAYYKKLSLRMGMTLGVLLGAIGFGVFAFADTFAMGCVAAVFTGACYGFAGSIPVSMILVAWFNRHRMLAMSISFAASGFAAMLVPPIATYLILRFSLRTAFLCEGIFVLAMAALAYAILRDKPEDLGLLPLGGSEELEEKKGKKTVKHLNEYAPNKVSLTLMFVVTFLIGAMNYTAYNHFSVLYSTSGWDAQSIALLMSLAGFSLLLGKVLCGQLIDLFSARKTAFLFFGFTFISMIMATMAANPNFGLHIATMLIYGLGGVLATTGISAYALDLSTKETYGDVVRYSYVIYGASGVVCSFGMGLIADLTGSYVPAYIGLAVLTILAFILLQTAYRLAEKK</sequence>
<feature type="transmembrane region" description="Helical" evidence="6">
    <location>
        <begin position="113"/>
        <end position="134"/>
    </location>
</feature>
<dbReference type="RefSeq" id="WP_253019980.1">
    <property type="nucleotide sequence ID" value="NZ_JAOSHN010000003.1"/>
</dbReference>
<name>A0A9J6QMC4_9FIRM</name>
<dbReference type="SUPFAM" id="SSF103473">
    <property type="entry name" value="MFS general substrate transporter"/>
    <property type="match status" value="1"/>
</dbReference>
<dbReference type="Gene3D" id="1.20.1250.20">
    <property type="entry name" value="MFS general substrate transporter like domains"/>
    <property type="match status" value="2"/>
</dbReference>
<reference evidence="8" key="1">
    <citation type="submission" date="2022-09" db="EMBL/GenBank/DDBJ databases">
        <title>Culturomic study of gut microbiota in children with autism spectrum disorder.</title>
        <authorList>
            <person name="Efimov B.A."/>
            <person name="Chaplin A.V."/>
            <person name="Sokolova S.R."/>
            <person name="Pikina A.P."/>
            <person name="Korzhanova M."/>
            <person name="Belova V."/>
            <person name="Korostin D."/>
        </authorList>
    </citation>
    <scope>NUCLEOTIDE SEQUENCE</scope>
    <source>
        <strain evidence="8">ASD5510</strain>
    </source>
</reference>
<evidence type="ECO:0000256" key="6">
    <source>
        <dbReference type="SAM" id="Phobius"/>
    </source>
</evidence>
<feature type="domain" description="Major facilitator superfamily (MFS) profile" evidence="7">
    <location>
        <begin position="1"/>
        <end position="411"/>
    </location>
</feature>
<dbReference type="EMBL" id="JAOSHN010000003">
    <property type="protein sequence ID" value="MCU7378600.1"/>
    <property type="molecule type" value="Genomic_DNA"/>
</dbReference>
<feature type="transmembrane region" description="Helical" evidence="6">
    <location>
        <begin position="146"/>
        <end position="165"/>
    </location>
</feature>
<evidence type="ECO:0000256" key="5">
    <source>
        <dbReference type="ARBA" id="ARBA00023136"/>
    </source>
</evidence>
<feature type="transmembrane region" description="Helical" evidence="6">
    <location>
        <begin position="266"/>
        <end position="284"/>
    </location>
</feature>
<dbReference type="PANTHER" id="PTHR11360">
    <property type="entry name" value="MONOCARBOXYLATE TRANSPORTER"/>
    <property type="match status" value="1"/>
</dbReference>